<dbReference type="AlphaFoldDB" id="A0A6P6XPL1"/>
<keyword evidence="1" id="KW-1185">Reference proteome</keyword>
<evidence type="ECO:0000313" key="2">
    <source>
        <dbReference type="RefSeq" id="XP_027193834.1"/>
    </source>
</evidence>
<dbReference type="OMA" id="AGHYYND"/>
<reference evidence="2" key="1">
    <citation type="submission" date="2025-08" db="UniProtKB">
        <authorList>
            <consortium name="RefSeq"/>
        </authorList>
    </citation>
    <scope>IDENTIFICATION</scope>
    <source>
        <strain evidence="2">Airmid</strain>
    </source>
</reference>
<sequence length="112" mass="13397">MSNLYNQSFDLINSMRGGYAAGHYYNDSAKNVHDYADGWYLRRAKLNHGDLREMLIDMTMRKKRLEGQHDIECTMHRPLQTGLNQTPDIQKIPHIDYKHKKGKYEYLYRKQF</sequence>
<dbReference type="InParanoid" id="A0A6P6XPL1"/>
<dbReference type="RefSeq" id="XP_027193834.1">
    <property type="nucleotide sequence ID" value="XM_027338033.1"/>
</dbReference>
<protein>
    <submittedName>
        <fullName evidence="2">Uncharacterized protein LOC113788571</fullName>
    </submittedName>
</protein>
<name>A0A6P6XPL1_DERPT</name>
<proteinExistence type="predicted"/>
<gene>
    <name evidence="2" type="primary">LOC113788571</name>
</gene>
<dbReference type="GeneID" id="113788571"/>
<organism evidence="1 2">
    <name type="scientific">Dermatophagoides pteronyssinus</name>
    <name type="common">European house dust mite</name>
    <dbReference type="NCBI Taxonomy" id="6956"/>
    <lineage>
        <taxon>Eukaryota</taxon>
        <taxon>Metazoa</taxon>
        <taxon>Ecdysozoa</taxon>
        <taxon>Arthropoda</taxon>
        <taxon>Chelicerata</taxon>
        <taxon>Arachnida</taxon>
        <taxon>Acari</taxon>
        <taxon>Acariformes</taxon>
        <taxon>Sarcoptiformes</taxon>
        <taxon>Astigmata</taxon>
        <taxon>Psoroptidia</taxon>
        <taxon>Analgoidea</taxon>
        <taxon>Pyroglyphidae</taxon>
        <taxon>Dermatophagoidinae</taxon>
        <taxon>Dermatophagoides</taxon>
    </lineage>
</organism>
<accession>A0A6P6XPL1</accession>
<dbReference type="Proteomes" id="UP000515146">
    <property type="component" value="Unplaced"/>
</dbReference>
<dbReference type="OrthoDB" id="6483591at2759"/>
<dbReference type="KEGG" id="dpte:113788571"/>
<evidence type="ECO:0000313" key="1">
    <source>
        <dbReference type="Proteomes" id="UP000515146"/>
    </source>
</evidence>